<evidence type="ECO:0000256" key="1">
    <source>
        <dbReference type="SAM" id="SignalP"/>
    </source>
</evidence>
<dbReference type="Pfam" id="PF13739">
    <property type="entry name" value="PdaC"/>
    <property type="match status" value="1"/>
</dbReference>
<dbReference type="InterPro" id="IPR025303">
    <property type="entry name" value="PdaC"/>
</dbReference>
<feature type="signal peptide" evidence="1">
    <location>
        <begin position="1"/>
        <end position="21"/>
    </location>
</feature>
<comment type="caution">
    <text evidence="4">The sequence shown here is derived from an EMBL/GenBank/DDBJ whole genome shotgun (WGS) entry which is preliminary data.</text>
</comment>
<dbReference type="RefSeq" id="WP_009778486.1">
    <property type="nucleotide sequence ID" value="NZ_CH672395.1"/>
</dbReference>
<reference evidence="4 5" key="1">
    <citation type="journal article" date="2007" name="Nature">
        <title>Light stimulates growth of proteorhodopsin-containing marine Flavobacteria.</title>
        <authorList>
            <person name="Gomez-Consarnau L."/>
            <person name="Gonzalez J.M."/>
            <person name="Coll-Llado M."/>
            <person name="Gourdon P."/>
            <person name="Pascher T."/>
            <person name="Neutze R."/>
            <person name="Pedros-Alio C."/>
            <person name="Pinhassi J."/>
        </authorList>
    </citation>
    <scope>NUCLEOTIDE SEQUENCE [LARGE SCALE GENOMIC DNA]</scope>
    <source>
        <strain evidence="4 5">MED217</strain>
    </source>
</reference>
<evidence type="ECO:0000313" key="5">
    <source>
        <dbReference type="Proteomes" id="UP000001601"/>
    </source>
</evidence>
<keyword evidence="5" id="KW-1185">Reference proteome</keyword>
<protein>
    <submittedName>
        <fullName evidence="4">Uncharacterized protein</fullName>
    </submittedName>
</protein>
<dbReference type="HOGENOM" id="CLU_083883_1_1_10"/>
<name>A3XQE6_LEEBM</name>
<feature type="domain" description="Deacetylase PdaC" evidence="3">
    <location>
        <begin position="54"/>
        <end position="145"/>
    </location>
</feature>
<dbReference type="InterPro" id="IPR037126">
    <property type="entry name" value="PdaC/RsiV-like_sf"/>
</dbReference>
<dbReference type="PROSITE" id="PS51257">
    <property type="entry name" value="PROKAR_LIPOPROTEIN"/>
    <property type="match status" value="1"/>
</dbReference>
<proteinExistence type="predicted"/>
<dbReference type="STRING" id="398720.MED217_00455"/>
<gene>
    <name evidence="4" type="ORF">MED217_00455</name>
</gene>
<accession>A3XQE6</accession>
<evidence type="ECO:0000259" key="2">
    <source>
        <dbReference type="Pfam" id="PF11738"/>
    </source>
</evidence>
<evidence type="ECO:0000313" key="4">
    <source>
        <dbReference type="EMBL" id="EAQ48223.1"/>
    </source>
</evidence>
<dbReference type="eggNOG" id="ENOG502Z967">
    <property type="taxonomic scope" value="Bacteria"/>
</dbReference>
<dbReference type="Proteomes" id="UP000001601">
    <property type="component" value="Unassembled WGS sequence"/>
</dbReference>
<evidence type="ECO:0000259" key="3">
    <source>
        <dbReference type="Pfam" id="PF13739"/>
    </source>
</evidence>
<sequence>MKNIALILVTLLFITSCQKRAAPLVFESKSIQTDGLELCKEGICPIIDIEKVTASGNKNFADTINAAINQVLINNLVIDPDEESEVETFDQALAHFVSSYRIYKSDFPDAGAEYEINSASQVSYDGAQLLSIKFENYTYWGGAHGYGSTTYLNFDKDAQTQLSNKELFKDYEGFLKLAETKFRNQKKLSADGNINSTGFLFENDVFALPNVIGFTANEMVLVYNPYEIASYVDGQTILKFKFSEVQEYLKLSL</sequence>
<dbReference type="Pfam" id="PF11738">
    <property type="entry name" value="DUF3298"/>
    <property type="match status" value="1"/>
</dbReference>
<organism evidence="4 5">
    <name type="scientific">Leeuwenhoekiella blandensis (strain CECT 7118 / CCUG 51940 / KCTC 22103 / MED217)</name>
    <name type="common">Flavobacterium sp. (strain MED217)</name>
    <dbReference type="NCBI Taxonomy" id="398720"/>
    <lineage>
        <taxon>Bacteria</taxon>
        <taxon>Pseudomonadati</taxon>
        <taxon>Bacteroidota</taxon>
        <taxon>Flavobacteriia</taxon>
        <taxon>Flavobacteriales</taxon>
        <taxon>Flavobacteriaceae</taxon>
        <taxon>Leeuwenhoekiella</taxon>
    </lineage>
</organism>
<feature type="chain" id="PRO_5002664336" evidence="1">
    <location>
        <begin position="22"/>
        <end position="253"/>
    </location>
</feature>
<dbReference type="Gene3D" id="3.30.565.40">
    <property type="entry name" value="Fervidobacterium nodosum Rt17-B1 like"/>
    <property type="match status" value="1"/>
</dbReference>
<keyword evidence="1" id="KW-0732">Signal</keyword>
<dbReference type="OrthoDB" id="594879at2"/>
<feature type="domain" description="DUF3298" evidence="2">
    <location>
        <begin position="167"/>
        <end position="242"/>
    </location>
</feature>
<dbReference type="AlphaFoldDB" id="A3XQE6"/>
<dbReference type="Gene3D" id="3.90.640.20">
    <property type="entry name" value="Heat-shock cognate protein, ATPase"/>
    <property type="match status" value="1"/>
</dbReference>
<dbReference type="EMBL" id="AANC01000009">
    <property type="protein sequence ID" value="EAQ48223.1"/>
    <property type="molecule type" value="Genomic_DNA"/>
</dbReference>
<dbReference type="InterPro" id="IPR021729">
    <property type="entry name" value="DUF3298"/>
</dbReference>